<dbReference type="EMBL" id="CAAKNF010000192">
    <property type="protein sequence ID" value="VIO91945.1"/>
    <property type="molecule type" value="Genomic_DNA"/>
</dbReference>
<dbReference type="FunCoup" id="A0A0K0J5C3">
    <property type="interactions" value="2"/>
</dbReference>
<feature type="transmembrane region" description="Helical" evidence="1">
    <location>
        <begin position="172"/>
        <end position="194"/>
    </location>
</feature>
<proteinExistence type="predicted"/>
<dbReference type="Proteomes" id="UP000006672">
    <property type="component" value="Unassembled WGS sequence"/>
</dbReference>
<feature type="transmembrane region" description="Helical" evidence="1">
    <location>
        <begin position="115"/>
        <end position="136"/>
    </location>
</feature>
<evidence type="ECO:0000313" key="3">
    <source>
        <dbReference type="EMBL" id="VIO91945.1"/>
    </source>
</evidence>
<reference evidence="2" key="2">
    <citation type="submission" date="2012-12" db="EMBL/GenBank/DDBJ databases">
        <authorList>
            <person name="Gao Y.W."/>
            <person name="Fan S.T."/>
            <person name="Sun H.T."/>
            <person name="Wang Z."/>
            <person name="Gao X.L."/>
            <person name="Li Y.G."/>
            <person name="Wang T.C."/>
            <person name="Zhang K."/>
            <person name="Xu W.W."/>
            <person name="Yu Z.J."/>
            <person name="Xia X.Z."/>
        </authorList>
    </citation>
    <scope>NUCLEOTIDE SEQUENCE</scope>
    <source>
        <strain evidence="2">FR3</strain>
    </source>
</reference>
<keyword evidence="1" id="KW-1133">Transmembrane helix</keyword>
<dbReference type="PANTHER" id="PTHR36694">
    <property type="entry name" value="PASIFLORA 1, ISOFORM A-RELATED"/>
    <property type="match status" value="1"/>
</dbReference>
<dbReference type="AlphaFoldDB" id="A0A0K0J5C3"/>
<gene>
    <name evidence="2 5 6" type="ORF">Bm2301</name>
    <name evidence="3" type="ORF">BM_BM2301</name>
    <name evidence="2" type="ORF">BM_Bm2301</name>
</gene>
<dbReference type="CTD" id="66059555"/>
<dbReference type="WormBase" id="Bm2301">
    <property type="protein sequence ID" value="BM32870"/>
    <property type="gene ID" value="WBGene00222562"/>
</dbReference>
<dbReference type="WBParaSite" id="Bm2301.1">
    <property type="protein sequence ID" value="Bm2301.1"/>
    <property type="gene ID" value="WBGene00222562"/>
</dbReference>
<keyword evidence="1" id="KW-0812">Transmembrane</keyword>
<dbReference type="KEGG" id="bmy:BM_BM2301"/>
<protein>
    <submittedName>
        <fullName evidence="2 5">Bm2301</fullName>
    </submittedName>
</protein>
<dbReference type="OrthoDB" id="5916023at2759"/>
<evidence type="ECO:0000313" key="4">
    <source>
        <dbReference type="Proteomes" id="UP000006672"/>
    </source>
</evidence>
<dbReference type="PANTHER" id="PTHR36694:SF5">
    <property type="entry name" value="PROTEIN CBG13296"/>
    <property type="match status" value="1"/>
</dbReference>
<name>A0A0K0J5C3_BRUMA</name>
<evidence type="ECO:0000256" key="1">
    <source>
        <dbReference type="SAM" id="Phobius"/>
    </source>
</evidence>
<keyword evidence="4" id="KW-1185">Reference proteome</keyword>
<dbReference type="EMBL" id="LN856867">
    <property type="protein sequence ID" value="CTP80898.1"/>
    <property type="molecule type" value="Genomic_DNA"/>
</dbReference>
<accession>A0A4E9F5B6</accession>
<evidence type="ECO:0000313" key="2">
    <source>
        <dbReference type="EMBL" id="CTP80898.1"/>
    </source>
</evidence>
<sequence>MAKIEVQIRSCFCCGLSLATILIAFYTLFLYSLLTGLASWGLSDTTANGDSSHYTNCDLEALGKVRPDNRKLTFNQGTTTIVIEDSSSYHCSFGLYTEELIFSYTWRRSTLVIDIILYVLIIIASILLLIGLASYVEWLLVPWIFLIILDVIRGLISVFFIFFYAHWNLVRIATGIFFLGLQFFHISLVIIMIAKFQRMHNRNIGNVIDGDKQYDARTVYPTLPSNYAYSPQMRRDQMYYTDQRDPRVVHDTMYRQPQQIR</sequence>
<feature type="transmembrane region" description="Helical" evidence="1">
    <location>
        <begin position="143"/>
        <end position="166"/>
    </location>
</feature>
<reference evidence="2 4" key="1">
    <citation type="journal article" date="2007" name="Science">
        <title>Draft genome of the filarial nematode parasite Brugia malayi.</title>
        <authorList>
            <person name="Ghedin E."/>
            <person name="Wang S."/>
            <person name="Spiro D."/>
            <person name="Caler E."/>
            <person name="Zhao Q."/>
            <person name="Crabtree J."/>
            <person name="Allen J.E."/>
            <person name="Delcher A.L."/>
            <person name="Guiliano D.B."/>
            <person name="Miranda-Saavedra D."/>
            <person name="Angiuoli S.V."/>
            <person name="Creasy T."/>
            <person name="Amedeo P."/>
            <person name="Haas B."/>
            <person name="El-Sayed N.M."/>
            <person name="Wortman J.R."/>
            <person name="Feldblyum T."/>
            <person name="Tallon L."/>
            <person name="Schatz M."/>
            <person name="Shumway M."/>
            <person name="Koo H."/>
            <person name="Salzberg S.L."/>
            <person name="Schobel S."/>
            <person name="Pertea M."/>
            <person name="Pop M."/>
            <person name="White O."/>
            <person name="Barton G.J."/>
            <person name="Carlow C.K."/>
            <person name="Crawford M.J."/>
            <person name="Daub J."/>
            <person name="Dimmic M.W."/>
            <person name="Estes C.F."/>
            <person name="Foster J.M."/>
            <person name="Ganatra M."/>
            <person name="Gregory W.F."/>
            <person name="Johnson N.M."/>
            <person name="Jin J."/>
            <person name="Komuniecki R."/>
            <person name="Korf I."/>
            <person name="Kumar S."/>
            <person name="Laney S."/>
            <person name="Li B.W."/>
            <person name="Li W."/>
            <person name="Lindblom T.H."/>
            <person name="Lustigman S."/>
            <person name="Ma D."/>
            <person name="Maina C.V."/>
            <person name="Martin D.M."/>
            <person name="McCarter J.P."/>
            <person name="McReynolds L."/>
            <person name="Mitreva M."/>
            <person name="Nutman T.B."/>
            <person name="Parkinson J."/>
            <person name="Peregrin-Alvarez J.M."/>
            <person name="Poole C."/>
            <person name="Ren Q."/>
            <person name="Saunders L."/>
            <person name="Sluder A.E."/>
            <person name="Smith K."/>
            <person name="Stanke M."/>
            <person name="Unnasch T.R."/>
            <person name="Ware J."/>
            <person name="Wei A.D."/>
            <person name="Weil G."/>
            <person name="Williams D.J."/>
            <person name="Zhang Y."/>
            <person name="Williams S.A."/>
            <person name="Fraser-Liggett C."/>
            <person name="Slatko B."/>
            <person name="Blaxter M.L."/>
            <person name="Scott A.L."/>
        </authorList>
    </citation>
    <scope>NUCLEOTIDE SEQUENCE</scope>
    <source>
        <strain evidence="2 4">FR3</strain>
    </source>
</reference>
<reference evidence="5" key="4">
    <citation type="submission" date="2019-12" db="UniProtKB">
        <authorList>
            <consortium name="WormBaseParasite"/>
        </authorList>
    </citation>
    <scope>IDENTIFICATION</scope>
</reference>
<evidence type="ECO:0000313" key="5">
    <source>
        <dbReference type="WBParaSite" id="Bm2301.1"/>
    </source>
</evidence>
<dbReference type="RefSeq" id="XP_042933276.1">
    <property type="nucleotide sequence ID" value="XM_043077342.1"/>
</dbReference>
<organism evidence="2">
    <name type="scientific">Brugia malayi</name>
    <name type="common">Filarial nematode worm</name>
    <dbReference type="NCBI Taxonomy" id="6279"/>
    <lineage>
        <taxon>Eukaryota</taxon>
        <taxon>Metazoa</taxon>
        <taxon>Ecdysozoa</taxon>
        <taxon>Nematoda</taxon>
        <taxon>Chromadorea</taxon>
        <taxon>Rhabditida</taxon>
        <taxon>Spirurina</taxon>
        <taxon>Spiruromorpha</taxon>
        <taxon>Filarioidea</taxon>
        <taxon>Onchocercidae</taxon>
        <taxon>Brugia</taxon>
    </lineage>
</organism>
<accession>A0A0K0J5C3</accession>
<feature type="transmembrane region" description="Helical" evidence="1">
    <location>
        <begin position="12"/>
        <end position="34"/>
    </location>
</feature>
<keyword evidence="1" id="KW-0472">Membrane</keyword>
<evidence type="ECO:0000313" key="6">
    <source>
        <dbReference type="WormBase" id="Bm2301"/>
    </source>
</evidence>
<dbReference type="GeneID" id="66059555"/>
<reference evidence="3" key="3">
    <citation type="submission" date="2019-04" db="EMBL/GenBank/DDBJ databases">
        <authorList>
            <person name="Howe K."/>
            <person name="Paulini M."/>
            <person name="Williams G."/>
        </authorList>
    </citation>
    <scope>NUCLEOTIDE SEQUENCE [LARGE SCALE GENOMIC DNA]</scope>
    <source>
        <strain evidence="3">FR3</strain>
    </source>
</reference>
<dbReference type="OMA" id="TYYGETH"/>